<evidence type="ECO:0000256" key="1">
    <source>
        <dbReference type="SAM" id="Phobius"/>
    </source>
</evidence>
<organism evidence="2 3">
    <name type="scientific">Acetivibrio saccincola</name>
    <dbReference type="NCBI Taxonomy" id="1677857"/>
    <lineage>
        <taxon>Bacteria</taxon>
        <taxon>Bacillati</taxon>
        <taxon>Bacillota</taxon>
        <taxon>Clostridia</taxon>
        <taxon>Eubacteriales</taxon>
        <taxon>Oscillospiraceae</taxon>
        <taxon>Acetivibrio</taxon>
    </lineage>
</organism>
<sequence length="80" mass="8560">MKKGTVGILLKTLPFLGIRFGIYVVTAIAAMLWLGILIFISGAIGSPQVAAILFLLGIAGIFGIVKAAGQKRRDTLYYTF</sequence>
<keyword evidence="3" id="KW-1185">Reference proteome</keyword>
<proteinExistence type="predicted"/>
<evidence type="ECO:0000313" key="3">
    <source>
        <dbReference type="Proteomes" id="UP000233534"/>
    </source>
</evidence>
<feature type="transmembrane region" description="Helical" evidence="1">
    <location>
        <begin position="20"/>
        <end position="44"/>
    </location>
</feature>
<dbReference type="RefSeq" id="WP_101302212.1">
    <property type="nucleotide sequence ID" value="NZ_CP025197.1"/>
</dbReference>
<dbReference type="Proteomes" id="UP000233534">
    <property type="component" value="Chromosome"/>
</dbReference>
<keyword evidence="1" id="KW-0472">Membrane</keyword>
<dbReference type="EMBL" id="CP025197">
    <property type="protein sequence ID" value="AUG58079.1"/>
    <property type="molecule type" value="Genomic_DNA"/>
</dbReference>
<keyword evidence="1" id="KW-0812">Transmembrane</keyword>
<evidence type="ECO:0000313" key="2">
    <source>
        <dbReference type="EMBL" id="AUG58079.1"/>
    </source>
</evidence>
<name>A0A2K9E3W5_9FIRM</name>
<protein>
    <submittedName>
        <fullName evidence="2">Uncharacterized protein</fullName>
    </submittedName>
</protein>
<accession>A0A2K9E3W5</accession>
<gene>
    <name evidence="2" type="ORF">HVS_10920</name>
</gene>
<dbReference type="KEGG" id="hsc:HVS_10920"/>
<keyword evidence="1" id="KW-1133">Transmembrane helix</keyword>
<dbReference type="AlphaFoldDB" id="A0A2K9E3W5"/>
<feature type="transmembrane region" description="Helical" evidence="1">
    <location>
        <begin position="50"/>
        <end position="69"/>
    </location>
</feature>
<reference evidence="2 3" key="1">
    <citation type="submission" date="2017-12" db="EMBL/GenBank/DDBJ databases">
        <title>Complete genome sequence of Herbivorax saccincola GGR1, a novel Cellulosome-producing hydrolytic bacterium in a thermophilic biogas plant, established by Illumina and Nanopore MinION sequencing.</title>
        <authorList>
            <person name="Pechtl A."/>
            <person name="Ruckert C."/>
            <person name="Koeck D.E."/>
            <person name="Maus I."/>
            <person name="Winkler A."/>
            <person name="Kalinowski J."/>
            <person name="Puhler A."/>
            <person name="Schwarz W.W."/>
            <person name="Zverlov V.V."/>
            <person name="Schluter A."/>
            <person name="Liebl W."/>
        </authorList>
    </citation>
    <scope>NUCLEOTIDE SEQUENCE [LARGE SCALE GENOMIC DNA]</scope>
    <source>
        <strain evidence="3">SR1</strain>
    </source>
</reference>